<dbReference type="PROSITE" id="PS50006">
    <property type="entry name" value="FHA_DOMAIN"/>
    <property type="match status" value="1"/>
</dbReference>
<evidence type="ECO:0000313" key="2">
    <source>
        <dbReference type="EMBL" id="BAL56274.1"/>
    </source>
</evidence>
<dbReference type="InterPro" id="IPR008984">
    <property type="entry name" value="SMAD_FHA_dom_sf"/>
</dbReference>
<reference evidence="2" key="1">
    <citation type="journal article" date="2005" name="Environ. Microbiol.">
        <title>Genetic and functional properties of uncultivated thermophilic crenarchaeotes from a subsurface gold mine as revealed by analysis of genome fragments.</title>
        <authorList>
            <person name="Nunoura T."/>
            <person name="Hirayama H."/>
            <person name="Takami H."/>
            <person name="Oida H."/>
            <person name="Nishi S."/>
            <person name="Shimamura S."/>
            <person name="Suzuki Y."/>
            <person name="Inagaki F."/>
            <person name="Takai K."/>
            <person name="Nealson K.H."/>
            <person name="Horikoshi K."/>
        </authorList>
    </citation>
    <scope>NUCLEOTIDE SEQUENCE</scope>
</reference>
<dbReference type="InterPro" id="IPR000253">
    <property type="entry name" value="FHA_dom"/>
</dbReference>
<dbReference type="Gene3D" id="2.60.200.20">
    <property type="match status" value="1"/>
</dbReference>
<dbReference type="CDD" id="cd00060">
    <property type="entry name" value="FHA"/>
    <property type="match status" value="1"/>
</dbReference>
<accession>H5SJD8</accession>
<feature type="domain" description="FHA" evidence="1">
    <location>
        <begin position="212"/>
        <end position="281"/>
    </location>
</feature>
<organism evidence="2">
    <name type="scientific">uncultured delta proteobacterium</name>
    <dbReference type="NCBI Taxonomy" id="34034"/>
    <lineage>
        <taxon>Bacteria</taxon>
        <taxon>Deltaproteobacteria</taxon>
        <taxon>environmental samples</taxon>
    </lineage>
</organism>
<name>H5SJD8_9DELT</name>
<dbReference type="AlphaFoldDB" id="H5SJD8"/>
<reference evidence="2" key="2">
    <citation type="journal article" date="2012" name="PLoS ONE">
        <title>A Deeply Branching Thermophilic Bacterium with an Ancient Acetyl-CoA Pathway Dominates a Subsurface Ecosystem.</title>
        <authorList>
            <person name="Takami H."/>
            <person name="Noguchi H."/>
            <person name="Takaki Y."/>
            <person name="Uchiyama I."/>
            <person name="Toyoda A."/>
            <person name="Nishi S."/>
            <person name="Chee G.-J."/>
            <person name="Arai W."/>
            <person name="Nunoura T."/>
            <person name="Itoh T."/>
            <person name="Hattori M."/>
            <person name="Takai K."/>
        </authorList>
    </citation>
    <scope>NUCLEOTIDE SEQUENCE</scope>
</reference>
<dbReference type="SMART" id="SM00240">
    <property type="entry name" value="FHA"/>
    <property type="match status" value="1"/>
</dbReference>
<proteinExistence type="predicted"/>
<sequence length="383" mass="42860">MRDWLSRMFRSRLETLAEKAEVEGRFEDAARLYVESGAPEEAFRVLMRAAETAQDPATRRDFLTRAYSIAPSEEAQNSARKALALLALAEAEISPPCDEHQRQRLREAAGDLERTGAFREAARAYKCLGDRQDMERALMLAGEIEEYEREAGADEETERYQLRRRHAIESFETLWKLGDRIAALTAIDRWLQSRPTDTQARLLRDERRALLIQHGRFEARIGHEHFVVVGSFPVTLGREGHVVVRGASVSREHCVIDCVNGTLTVRDNGSRNGTQLNGFPLAGSVALASEQVLGLGNDLSLRVDVSDGVTVLRIERGMDRGRRIVLVTGRWSIPLGTVRFTEGRAVLEPYGPVYLAGQRVVAPIVLARNDRIEADGTTMEVLQ</sequence>
<gene>
    <name evidence="2" type="ORF">HGMM_F36A01C09</name>
</gene>
<dbReference type="SUPFAM" id="SSF49879">
    <property type="entry name" value="SMAD/FHA domain"/>
    <property type="match status" value="1"/>
</dbReference>
<protein>
    <submittedName>
        <fullName evidence="2">Hypothetical conserved protein</fullName>
    </submittedName>
</protein>
<dbReference type="Pfam" id="PF00498">
    <property type="entry name" value="FHA"/>
    <property type="match status" value="1"/>
</dbReference>
<dbReference type="EMBL" id="AP011742">
    <property type="protein sequence ID" value="BAL56274.1"/>
    <property type="molecule type" value="Genomic_DNA"/>
</dbReference>
<evidence type="ECO:0000259" key="1">
    <source>
        <dbReference type="PROSITE" id="PS50006"/>
    </source>
</evidence>